<protein>
    <submittedName>
        <fullName evidence="1">Uncharacterized protein</fullName>
    </submittedName>
</protein>
<gene>
    <name evidence="1" type="ORF">PEDI_43140</name>
</gene>
<proteinExistence type="predicted"/>
<accession>A0AAN5AMF5</accession>
<keyword evidence="2" id="KW-1185">Reference proteome</keyword>
<name>A0AAN5AMF5_9BACT</name>
<dbReference type="Proteomes" id="UP001310022">
    <property type="component" value="Unassembled WGS sequence"/>
</dbReference>
<reference evidence="1 2" key="1">
    <citation type="submission" date="2021-12" db="EMBL/GenBank/DDBJ databases">
        <title>Genome sequencing of bacteria with rrn-lacking chromosome and rrn-plasmid.</title>
        <authorList>
            <person name="Anda M."/>
            <person name="Iwasaki W."/>
        </authorList>
    </citation>
    <scope>NUCLEOTIDE SEQUENCE [LARGE SCALE GENOMIC DNA]</scope>
    <source>
        <strain evidence="1 2">NBRC 15940</strain>
    </source>
</reference>
<evidence type="ECO:0000313" key="1">
    <source>
        <dbReference type="EMBL" id="GJM63762.1"/>
    </source>
</evidence>
<organism evidence="1 2">
    <name type="scientific">Persicobacter diffluens</name>
    <dbReference type="NCBI Taxonomy" id="981"/>
    <lineage>
        <taxon>Bacteria</taxon>
        <taxon>Pseudomonadati</taxon>
        <taxon>Bacteroidota</taxon>
        <taxon>Cytophagia</taxon>
        <taxon>Cytophagales</taxon>
        <taxon>Persicobacteraceae</taxon>
        <taxon>Persicobacter</taxon>
    </lineage>
</organism>
<sequence>MLRTSLTAKILSENFMITQVIPDYFERKASLLLRNNKTIAIG</sequence>
<comment type="caution">
    <text evidence="1">The sequence shown here is derived from an EMBL/GenBank/DDBJ whole genome shotgun (WGS) entry which is preliminary data.</text>
</comment>
<dbReference type="AlphaFoldDB" id="A0AAN5AMF5"/>
<evidence type="ECO:0000313" key="2">
    <source>
        <dbReference type="Proteomes" id="UP001310022"/>
    </source>
</evidence>
<dbReference type="EMBL" id="BQKE01000003">
    <property type="protein sequence ID" value="GJM63762.1"/>
    <property type="molecule type" value="Genomic_DNA"/>
</dbReference>